<keyword evidence="3 5" id="KW-0418">Kinase</keyword>
<dbReference type="PROSITE" id="PS00584">
    <property type="entry name" value="PFKB_KINASES_2"/>
    <property type="match status" value="1"/>
</dbReference>
<evidence type="ECO:0000259" key="4">
    <source>
        <dbReference type="Pfam" id="PF00294"/>
    </source>
</evidence>
<gene>
    <name evidence="5" type="ORF">C1E24_08745</name>
</gene>
<dbReference type="GO" id="GO:0006974">
    <property type="term" value="P:DNA damage response"/>
    <property type="evidence" value="ECO:0007669"/>
    <property type="project" value="TreeGrafter"/>
</dbReference>
<dbReference type="GO" id="GO:0042840">
    <property type="term" value="P:D-glucuronate catabolic process"/>
    <property type="evidence" value="ECO:0007669"/>
    <property type="project" value="TreeGrafter"/>
</dbReference>
<dbReference type="Pfam" id="PF00294">
    <property type="entry name" value="PfkB"/>
    <property type="match status" value="1"/>
</dbReference>
<organism evidence="5 6">
    <name type="scientific">Pseudoalteromonas phenolica</name>
    <dbReference type="NCBI Taxonomy" id="161398"/>
    <lineage>
        <taxon>Bacteria</taxon>
        <taxon>Pseudomonadati</taxon>
        <taxon>Pseudomonadota</taxon>
        <taxon>Gammaproteobacteria</taxon>
        <taxon>Alteromonadales</taxon>
        <taxon>Pseudoalteromonadaceae</taxon>
        <taxon>Pseudoalteromonas</taxon>
    </lineage>
</organism>
<dbReference type="GO" id="GO:0008673">
    <property type="term" value="F:2-dehydro-3-deoxygluconokinase activity"/>
    <property type="evidence" value="ECO:0007669"/>
    <property type="project" value="TreeGrafter"/>
</dbReference>
<protein>
    <submittedName>
        <fullName evidence="5">Sugar kinase</fullName>
    </submittedName>
</protein>
<comment type="caution">
    <text evidence="5">The sequence shown here is derived from an EMBL/GenBank/DDBJ whole genome shotgun (WGS) entry which is preliminary data.</text>
</comment>
<dbReference type="AlphaFoldDB" id="A0A5R9Q2P2"/>
<proteinExistence type="inferred from homology"/>
<dbReference type="SUPFAM" id="SSF53613">
    <property type="entry name" value="Ribokinase-like"/>
    <property type="match status" value="1"/>
</dbReference>
<feature type="domain" description="Carbohydrate kinase PfkB" evidence="4">
    <location>
        <begin position="29"/>
        <end position="308"/>
    </location>
</feature>
<dbReference type="OrthoDB" id="9776822at2"/>
<comment type="similarity">
    <text evidence="1">Belongs to the carbohydrate kinase PfkB family.</text>
</comment>
<dbReference type="InterPro" id="IPR029056">
    <property type="entry name" value="Ribokinase-like"/>
</dbReference>
<dbReference type="InterPro" id="IPR050306">
    <property type="entry name" value="PfkB_Carbo_kinase"/>
</dbReference>
<dbReference type="Gene3D" id="3.40.1190.20">
    <property type="match status" value="1"/>
</dbReference>
<dbReference type="RefSeq" id="WP_138480597.1">
    <property type="nucleotide sequence ID" value="NZ_PPSW01000012.1"/>
</dbReference>
<evidence type="ECO:0000256" key="3">
    <source>
        <dbReference type="ARBA" id="ARBA00022777"/>
    </source>
</evidence>
<dbReference type="InterPro" id="IPR002173">
    <property type="entry name" value="Carboh/pur_kinase_PfkB_CS"/>
</dbReference>
<reference evidence="5 6" key="1">
    <citation type="submission" date="2018-01" db="EMBL/GenBank/DDBJ databases">
        <title>Co-occurrence of chitin degradation, pigmentation and bioactivity in marine Pseudoalteromonas.</title>
        <authorList>
            <person name="Paulsen S."/>
            <person name="Gram L."/>
            <person name="Machado H."/>
        </authorList>
    </citation>
    <scope>NUCLEOTIDE SEQUENCE [LARGE SCALE GENOMIC DNA]</scope>
    <source>
        <strain evidence="5 6">S3663</strain>
    </source>
</reference>
<evidence type="ECO:0000256" key="1">
    <source>
        <dbReference type="ARBA" id="ARBA00010688"/>
    </source>
</evidence>
<evidence type="ECO:0000313" key="5">
    <source>
        <dbReference type="EMBL" id="TLX47428.1"/>
    </source>
</evidence>
<dbReference type="Proteomes" id="UP000309186">
    <property type="component" value="Unassembled WGS sequence"/>
</dbReference>
<dbReference type="EMBL" id="PPSW01000012">
    <property type="protein sequence ID" value="TLX47428.1"/>
    <property type="molecule type" value="Genomic_DNA"/>
</dbReference>
<dbReference type="PANTHER" id="PTHR43085">
    <property type="entry name" value="HEXOKINASE FAMILY MEMBER"/>
    <property type="match status" value="1"/>
</dbReference>
<evidence type="ECO:0000256" key="2">
    <source>
        <dbReference type="ARBA" id="ARBA00022679"/>
    </source>
</evidence>
<dbReference type="PANTHER" id="PTHR43085:SF15">
    <property type="entry name" value="2-DEHYDRO-3-DEOXYGLUCONOKINASE"/>
    <property type="match status" value="1"/>
</dbReference>
<dbReference type="InterPro" id="IPR011611">
    <property type="entry name" value="PfkB_dom"/>
</dbReference>
<keyword evidence="2" id="KW-0808">Transferase</keyword>
<evidence type="ECO:0000313" key="6">
    <source>
        <dbReference type="Proteomes" id="UP000309186"/>
    </source>
</evidence>
<dbReference type="GO" id="GO:0005829">
    <property type="term" value="C:cytosol"/>
    <property type="evidence" value="ECO:0007669"/>
    <property type="project" value="TreeGrafter"/>
</dbReference>
<name>A0A5R9Q2P2_9GAMM</name>
<sequence length="320" mass="35938">MTSLVFNTIKSMVFFGECMVEHRADSDISFAGDTFNTAWYLSQFNKDKTRLSVQYASAIGDDEASSNLALLLQQERLESPYLITVQDKKLGQYWVKLAENGERHFEFDRLNSPVRQYFNQDSRLLAALKHKQFDAIYLSGISLAVLCPEQRAQFIAALRQFKQHGGVIFFDNNYRAALWQSETPQKWFQQLMALANVAFLTDEDEYAVHGTQCVNSIIAHHFSQELAPDMLVIRCGSAPCVIAVAPNDVLETSPKKIAEEKIIDTTAAGDAFAAGFLVKALQGETFENAAKFAHRLAGQVIQHHGALMPKDKLTKYLSEE</sequence>
<dbReference type="GO" id="GO:0019698">
    <property type="term" value="P:D-galacturonate catabolic process"/>
    <property type="evidence" value="ECO:0007669"/>
    <property type="project" value="TreeGrafter"/>
</dbReference>
<accession>A0A5R9Q2P2</accession>